<protein>
    <submittedName>
        <fullName evidence="2">Uncharacterized protein</fullName>
    </submittedName>
</protein>
<name>A0A813G260_POLGL</name>
<comment type="caution">
    <text evidence="2">The sequence shown here is derived from an EMBL/GenBank/DDBJ whole genome shotgun (WGS) entry which is preliminary data.</text>
</comment>
<keyword evidence="3" id="KW-1185">Reference proteome</keyword>
<evidence type="ECO:0000313" key="2">
    <source>
        <dbReference type="EMBL" id="CAE8616774.1"/>
    </source>
</evidence>
<gene>
    <name evidence="2" type="ORF">PGLA1383_LOCUS34445</name>
</gene>
<dbReference type="EMBL" id="CAJNNV010025957">
    <property type="protein sequence ID" value="CAE8616774.1"/>
    <property type="molecule type" value="Genomic_DNA"/>
</dbReference>
<evidence type="ECO:0000256" key="1">
    <source>
        <dbReference type="SAM" id="MobiDB-lite"/>
    </source>
</evidence>
<proteinExistence type="predicted"/>
<feature type="non-terminal residue" evidence="2">
    <location>
        <position position="102"/>
    </location>
</feature>
<organism evidence="2 3">
    <name type="scientific">Polarella glacialis</name>
    <name type="common">Dinoflagellate</name>
    <dbReference type="NCBI Taxonomy" id="89957"/>
    <lineage>
        <taxon>Eukaryota</taxon>
        <taxon>Sar</taxon>
        <taxon>Alveolata</taxon>
        <taxon>Dinophyceae</taxon>
        <taxon>Suessiales</taxon>
        <taxon>Suessiaceae</taxon>
        <taxon>Polarella</taxon>
    </lineage>
</organism>
<reference evidence="2" key="1">
    <citation type="submission" date="2021-02" db="EMBL/GenBank/DDBJ databases">
        <authorList>
            <person name="Dougan E. K."/>
            <person name="Rhodes N."/>
            <person name="Thang M."/>
            <person name="Chan C."/>
        </authorList>
    </citation>
    <scope>NUCLEOTIDE SEQUENCE</scope>
</reference>
<feature type="region of interest" description="Disordered" evidence="1">
    <location>
        <begin position="57"/>
        <end position="102"/>
    </location>
</feature>
<feature type="non-terminal residue" evidence="2">
    <location>
        <position position="1"/>
    </location>
</feature>
<dbReference type="Proteomes" id="UP000654075">
    <property type="component" value="Unassembled WGS sequence"/>
</dbReference>
<accession>A0A813G260</accession>
<feature type="compositionally biased region" description="Low complexity" evidence="1">
    <location>
        <begin position="80"/>
        <end position="90"/>
    </location>
</feature>
<dbReference type="AlphaFoldDB" id="A0A813G260"/>
<sequence>LTLSGPHAGLRAREVCSALAETWAPEVVASVARSTSWEALLPQPPSLHKLLGPYSRRAAGAQGSGCRPPAIAGSCGGGSSSSSSVPGSSGPLMRTSPVLRPT</sequence>
<evidence type="ECO:0000313" key="3">
    <source>
        <dbReference type="Proteomes" id="UP000654075"/>
    </source>
</evidence>